<proteinExistence type="predicted"/>
<accession>A0ABP8Y3W4</accession>
<reference evidence="3" key="1">
    <citation type="journal article" date="2019" name="Int. J. Syst. Evol. Microbiol.">
        <title>The Global Catalogue of Microorganisms (GCM) 10K type strain sequencing project: providing services to taxonomists for standard genome sequencing and annotation.</title>
        <authorList>
            <consortium name="The Broad Institute Genomics Platform"/>
            <consortium name="The Broad Institute Genome Sequencing Center for Infectious Disease"/>
            <person name="Wu L."/>
            <person name="Ma J."/>
        </authorList>
    </citation>
    <scope>NUCLEOTIDE SEQUENCE [LARGE SCALE GENOMIC DNA]</scope>
    <source>
        <strain evidence="3">JCM 18531</strain>
    </source>
</reference>
<keyword evidence="1" id="KW-0472">Membrane</keyword>
<keyword evidence="3" id="KW-1185">Reference proteome</keyword>
<feature type="transmembrane region" description="Helical" evidence="1">
    <location>
        <begin position="90"/>
        <end position="113"/>
    </location>
</feature>
<evidence type="ECO:0000256" key="1">
    <source>
        <dbReference type="SAM" id="Phobius"/>
    </source>
</evidence>
<evidence type="ECO:0000313" key="2">
    <source>
        <dbReference type="EMBL" id="GAA4721106.1"/>
    </source>
</evidence>
<protein>
    <recommendedName>
        <fullName evidence="4">DUF2567 domain-containing protein</fullName>
    </recommendedName>
</protein>
<keyword evidence="1" id="KW-0812">Transmembrane</keyword>
<evidence type="ECO:0000313" key="3">
    <source>
        <dbReference type="Proteomes" id="UP001499974"/>
    </source>
</evidence>
<evidence type="ECO:0008006" key="4">
    <source>
        <dbReference type="Google" id="ProtNLM"/>
    </source>
</evidence>
<dbReference type="RefSeq" id="WP_345524187.1">
    <property type="nucleotide sequence ID" value="NZ_BAABKM010000005.1"/>
</dbReference>
<feature type="transmembrane region" description="Helical" evidence="1">
    <location>
        <begin position="143"/>
        <end position="161"/>
    </location>
</feature>
<name>A0ABP8Y3W4_9ACTN</name>
<dbReference type="EMBL" id="BAABKM010000005">
    <property type="protein sequence ID" value="GAA4721106.1"/>
    <property type="molecule type" value="Genomic_DNA"/>
</dbReference>
<organism evidence="2 3">
    <name type="scientific">Nocardioides conyzicola</name>
    <dbReference type="NCBI Taxonomy" id="1651781"/>
    <lineage>
        <taxon>Bacteria</taxon>
        <taxon>Bacillati</taxon>
        <taxon>Actinomycetota</taxon>
        <taxon>Actinomycetes</taxon>
        <taxon>Propionibacteriales</taxon>
        <taxon>Nocardioidaceae</taxon>
        <taxon>Nocardioides</taxon>
    </lineage>
</organism>
<gene>
    <name evidence="2" type="ORF">GCM10023349_46800</name>
</gene>
<comment type="caution">
    <text evidence="2">The sequence shown here is derived from an EMBL/GenBank/DDBJ whole genome shotgun (WGS) entry which is preliminary data.</text>
</comment>
<sequence>MSTPSTGRIALQLGLVVAALAAVGALAGVVWQWIWTPTAGVVVDHRWTAGDALGLQHEFSGTGWYVVVGTAAGLLAGIVIALVADRVPLLTLAAVVIGSVVAAWLMLTVGTALGPADPAVLAKTAADGTKLPMQLTVSGRSPWISLPSGALIGLVLVFIGLSPRHPAPRAESVTDDAVAG</sequence>
<keyword evidence="1" id="KW-1133">Transmembrane helix</keyword>
<feature type="transmembrane region" description="Helical" evidence="1">
    <location>
        <begin position="63"/>
        <end position="83"/>
    </location>
</feature>
<dbReference type="Proteomes" id="UP001499974">
    <property type="component" value="Unassembled WGS sequence"/>
</dbReference>